<gene>
    <name evidence="8 12" type="primary">rhaB</name>
    <name evidence="12" type="ORF">K6K13_01940</name>
</gene>
<dbReference type="InterPro" id="IPR018484">
    <property type="entry name" value="FGGY_N"/>
</dbReference>
<accession>A0ABX9AM58</accession>
<comment type="pathway">
    <text evidence="8">Carbohydrate degradation; L-rhamnose degradation; glycerone phosphate from L-rhamnose: step 2/3.</text>
</comment>
<feature type="binding site" evidence="8">
    <location>
        <begin position="13"/>
        <end position="17"/>
    </location>
    <ligand>
        <name>ATP</name>
        <dbReference type="ChEBI" id="CHEBI:30616"/>
    </ligand>
</feature>
<comment type="similarity">
    <text evidence="1">Belongs to the FGGY kinase family.</text>
</comment>
<evidence type="ECO:0000256" key="5">
    <source>
        <dbReference type="ARBA" id="ARBA00022840"/>
    </source>
</evidence>
<dbReference type="InterPro" id="IPR000577">
    <property type="entry name" value="Carb_kinase_FGGY"/>
</dbReference>
<dbReference type="InterPro" id="IPR018485">
    <property type="entry name" value="FGGY_C"/>
</dbReference>
<keyword evidence="5 8" id="KW-0067">ATP-binding</keyword>
<keyword evidence="2 8" id="KW-0808">Transferase</keyword>
<feature type="domain" description="Carbohydrate kinase FGGY C-terminal" evidence="11">
    <location>
        <begin position="253"/>
        <end position="440"/>
    </location>
</feature>
<evidence type="ECO:0000259" key="10">
    <source>
        <dbReference type="Pfam" id="PF00370"/>
    </source>
</evidence>
<comment type="caution">
    <text evidence="8">Lacks conserved residue(s) required for the propagation of feature annotation.</text>
</comment>
<evidence type="ECO:0000256" key="2">
    <source>
        <dbReference type="ARBA" id="ARBA00022679"/>
    </source>
</evidence>
<evidence type="ECO:0000313" key="13">
    <source>
        <dbReference type="Proteomes" id="UP000825886"/>
    </source>
</evidence>
<dbReference type="HAMAP" id="MF_01535">
    <property type="entry name" value="Rhamnulokinase"/>
    <property type="match status" value="1"/>
</dbReference>
<evidence type="ECO:0000256" key="4">
    <source>
        <dbReference type="ARBA" id="ARBA00022777"/>
    </source>
</evidence>
<feature type="domain" description="Carbohydrate kinase FGGY N-terminal" evidence="10">
    <location>
        <begin position="6"/>
        <end position="242"/>
    </location>
</feature>
<dbReference type="Pfam" id="PF02782">
    <property type="entry name" value="FGGY_C"/>
    <property type="match status" value="1"/>
</dbReference>
<dbReference type="EMBL" id="CP081864">
    <property type="protein sequence ID" value="QZN96262.1"/>
    <property type="molecule type" value="Genomic_DNA"/>
</dbReference>
<evidence type="ECO:0000256" key="6">
    <source>
        <dbReference type="ARBA" id="ARBA00023157"/>
    </source>
</evidence>
<feature type="binding site" evidence="8">
    <location>
        <position position="83"/>
    </location>
    <ligand>
        <name>substrate</name>
    </ligand>
</feature>
<feature type="binding site" evidence="8">
    <location>
        <position position="304"/>
    </location>
    <ligand>
        <name>ATP</name>
        <dbReference type="ChEBI" id="CHEBI:30616"/>
    </ligand>
</feature>
<evidence type="ECO:0000256" key="9">
    <source>
        <dbReference type="NCBIfam" id="TIGR02627"/>
    </source>
</evidence>
<dbReference type="EC" id="2.7.1.5" evidence="8 9"/>
<feature type="disulfide bond" evidence="8">
    <location>
        <begin position="413"/>
        <end position="417"/>
    </location>
</feature>
<dbReference type="CDD" id="cd07771">
    <property type="entry name" value="ASKHA_NBD_FGGY_RhaB-like"/>
    <property type="match status" value="1"/>
</dbReference>
<dbReference type="InterPro" id="IPR043129">
    <property type="entry name" value="ATPase_NBD"/>
</dbReference>
<dbReference type="Pfam" id="PF00370">
    <property type="entry name" value="FGGY_N"/>
    <property type="match status" value="1"/>
</dbReference>
<feature type="binding site" evidence="8">
    <location>
        <position position="402"/>
    </location>
    <ligand>
        <name>ATP</name>
        <dbReference type="ChEBI" id="CHEBI:30616"/>
    </ligand>
</feature>
<keyword evidence="7 8" id="KW-0684">Rhamnose metabolism</keyword>
<evidence type="ECO:0000256" key="8">
    <source>
        <dbReference type="HAMAP-Rule" id="MF_01535"/>
    </source>
</evidence>
<sequence>MAVKNIVAVDLGASSGRVMLATWQVENRQLALKEIHRFTNRLVEQDGHHLWDLDALEQEILTGFHRITDSGILPDSIGIDSWGVDYVLLDAAGERVDLPYAYRDHRTDGVMAQAIAELGAEHIYHLTGIQFLPFNTLYQLKAWRSANPGNIDSIAHFLMIPDYLHYRLTGSLSCEYTNASTTQLLNLHTKNWDASLLAWLDLPARWFSPPAQPGKTLGAWTSPAGDAIPVITVATHDTGSAVVAAPLTEGNSAYLSSGTWSLMGIESDVPYHDTRALAANVTNEGGINGTYRVLKNIMGMWLLQRVALEMNIADLPALIRDASALPPFTRLINPNDDRFINPPSMCEAIRAFCREHQQDEPVTQAEFARCIFDSLALLYRRVLLELGELRGTPLRQLHIVGGGCQNAFLNQLCADVCQIPVLAGPVEASTLGNIGCQLMALDAVPTLTAFRQQLAESFPLQRYIPRSIDDFAGHWRRFEALCHATEELTV</sequence>
<dbReference type="GO" id="GO:0008993">
    <property type="term" value="F:rhamnulokinase activity"/>
    <property type="evidence" value="ECO:0007669"/>
    <property type="project" value="UniProtKB-EC"/>
</dbReference>
<feature type="binding site" evidence="8">
    <location>
        <begin position="236"/>
        <end position="238"/>
    </location>
    <ligand>
        <name>substrate</name>
    </ligand>
</feature>
<feature type="binding site" evidence="8">
    <location>
        <position position="296"/>
    </location>
    <ligand>
        <name>substrate</name>
    </ligand>
</feature>
<evidence type="ECO:0000256" key="7">
    <source>
        <dbReference type="ARBA" id="ARBA00023308"/>
    </source>
</evidence>
<feature type="binding site" evidence="8">
    <location>
        <position position="259"/>
    </location>
    <ligand>
        <name>ATP</name>
        <dbReference type="ChEBI" id="CHEBI:30616"/>
    </ligand>
</feature>
<dbReference type="RefSeq" id="WP_222159317.1">
    <property type="nucleotide sequence ID" value="NZ_CP081864.1"/>
</dbReference>
<keyword evidence="13" id="KW-1185">Reference proteome</keyword>
<comment type="similarity">
    <text evidence="8">Belongs to the rhamnulokinase family.</text>
</comment>
<dbReference type="PANTHER" id="PTHR10196:SF93">
    <property type="entry name" value="L-RHAMNULOKINASE"/>
    <property type="match status" value="1"/>
</dbReference>
<evidence type="ECO:0000256" key="3">
    <source>
        <dbReference type="ARBA" id="ARBA00022741"/>
    </source>
</evidence>
<dbReference type="PANTHER" id="PTHR10196">
    <property type="entry name" value="SUGAR KINASE"/>
    <property type="match status" value="1"/>
</dbReference>
<reference evidence="12 13" key="1">
    <citation type="submission" date="2021-08" db="EMBL/GenBank/DDBJ databases">
        <title>Culture and genomic analysis of Symbiopectobacterium purcellii sp. nov. gen. nov., isolated from the leafhopper Empoasca decipiens.</title>
        <authorList>
            <person name="Nadal-Jimenez P."/>
            <person name="Siozios S."/>
            <person name="Halliday N."/>
            <person name="Camara M."/>
            <person name="Hurst G.D.D."/>
        </authorList>
    </citation>
    <scope>NUCLEOTIDE SEQUENCE [LARGE SCALE GENOMIC DNA]</scope>
    <source>
        <strain evidence="12 13">SyEd1</strain>
    </source>
</reference>
<keyword evidence="4 8" id="KW-0418">Kinase</keyword>
<proteinExistence type="inferred from homology"/>
<dbReference type="SUPFAM" id="SSF53067">
    <property type="entry name" value="Actin-like ATPase domain"/>
    <property type="match status" value="2"/>
</dbReference>
<evidence type="ECO:0000259" key="11">
    <source>
        <dbReference type="Pfam" id="PF02782"/>
    </source>
</evidence>
<comment type="catalytic activity">
    <reaction evidence="8">
        <text>L-rhamnulose + ATP = L-rhamnulose 1-phosphate + ADP + H(+)</text>
        <dbReference type="Rhea" id="RHEA:20117"/>
        <dbReference type="ChEBI" id="CHEBI:15378"/>
        <dbReference type="ChEBI" id="CHEBI:17897"/>
        <dbReference type="ChEBI" id="CHEBI:30616"/>
        <dbReference type="ChEBI" id="CHEBI:58313"/>
        <dbReference type="ChEBI" id="CHEBI:456216"/>
        <dbReference type="EC" id="2.7.1.5"/>
    </reaction>
</comment>
<keyword evidence="8" id="KW-0460">Magnesium</keyword>
<evidence type="ECO:0000313" key="12">
    <source>
        <dbReference type="EMBL" id="QZN96262.1"/>
    </source>
</evidence>
<organism evidence="12 13">
    <name type="scientific">Symbiopectobacterium purcellii</name>
    <dbReference type="NCBI Taxonomy" id="2871826"/>
    <lineage>
        <taxon>Bacteria</taxon>
        <taxon>Pseudomonadati</taxon>
        <taxon>Pseudomonadota</taxon>
        <taxon>Gammaproteobacteria</taxon>
        <taxon>Enterobacterales</taxon>
        <taxon>Enterobacteriaceae</taxon>
    </lineage>
</organism>
<comment type="cofactor">
    <cofactor evidence="8">
        <name>Mg(2+)</name>
        <dbReference type="ChEBI" id="CHEBI:18420"/>
    </cofactor>
</comment>
<dbReference type="PIRSF" id="PIRSF000538">
    <property type="entry name" value="GlpK"/>
    <property type="match status" value="1"/>
</dbReference>
<feature type="disulfide bond" evidence="8">
    <location>
        <begin position="353"/>
        <end position="370"/>
    </location>
</feature>
<dbReference type="NCBIfam" id="TIGR02627">
    <property type="entry name" value="rhamnulo_kin"/>
    <property type="match status" value="1"/>
</dbReference>
<keyword evidence="3 8" id="KW-0547">Nucleotide-binding</keyword>
<keyword evidence="6 8" id="KW-1015">Disulfide bond</keyword>
<dbReference type="Proteomes" id="UP000825886">
    <property type="component" value="Chromosome"/>
</dbReference>
<feature type="active site" description="Proton acceptor" evidence="8">
    <location>
        <position position="237"/>
    </location>
</feature>
<protein>
    <recommendedName>
        <fullName evidence="8 9">Rhamnulokinase</fullName>
        <shortName evidence="8">RhaB</shortName>
        <ecNumber evidence="8 9">2.7.1.5</ecNumber>
    </recommendedName>
    <alternativeName>
        <fullName evidence="8">ATP:L-rhamnulose phosphotransferase</fullName>
    </alternativeName>
    <alternativeName>
        <fullName evidence="8">L-rhamnulose 1-kinase</fullName>
    </alternativeName>
    <alternativeName>
        <fullName evidence="8">Rhamnulose kinase</fullName>
    </alternativeName>
</protein>
<name>A0ABX9AM58_9ENTR</name>
<dbReference type="InterPro" id="IPR013449">
    <property type="entry name" value="Rhamnulokinase"/>
</dbReference>
<comment type="function">
    <text evidence="8">Involved in the catabolism of L-rhamnose (6-deoxy-L-mannose). Catalyzes the transfer of the gamma-phosphate group from ATP to the 1-hydroxyl group of L-rhamnulose to yield L-rhamnulose 1-phosphate.</text>
</comment>
<dbReference type="NCBIfam" id="NF007925">
    <property type="entry name" value="PRK10640.1"/>
    <property type="match status" value="1"/>
</dbReference>
<evidence type="ECO:0000256" key="1">
    <source>
        <dbReference type="ARBA" id="ARBA00009156"/>
    </source>
</evidence>
<dbReference type="Gene3D" id="3.30.420.40">
    <property type="match status" value="2"/>
</dbReference>